<gene>
    <name evidence="1" type="ORF">PV10_02817</name>
</gene>
<protein>
    <recommendedName>
        <fullName evidence="3">Methyltransferase domain-containing protein</fullName>
    </recommendedName>
</protein>
<evidence type="ECO:0000313" key="1">
    <source>
        <dbReference type="EMBL" id="KIV95131.1"/>
    </source>
</evidence>
<evidence type="ECO:0008006" key="3">
    <source>
        <dbReference type="Google" id="ProtNLM"/>
    </source>
</evidence>
<dbReference type="Proteomes" id="UP000054302">
    <property type="component" value="Unassembled WGS sequence"/>
</dbReference>
<dbReference type="Pfam" id="PF13489">
    <property type="entry name" value="Methyltransf_23"/>
    <property type="match status" value="1"/>
</dbReference>
<dbReference type="VEuPathDB" id="FungiDB:PV10_02817"/>
<dbReference type="InterPro" id="IPR029063">
    <property type="entry name" value="SAM-dependent_MTases_sf"/>
</dbReference>
<dbReference type="OrthoDB" id="2013972at2759"/>
<reference evidence="1 2" key="1">
    <citation type="submission" date="2015-01" db="EMBL/GenBank/DDBJ databases">
        <title>The Genome Sequence of Exophiala mesophila CBS40295.</title>
        <authorList>
            <consortium name="The Broad Institute Genomics Platform"/>
            <person name="Cuomo C."/>
            <person name="de Hoog S."/>
            <person name="Gorbushina A."/>
            <person name="Stielow B."/>
            <person name="Teixiera M."/>
            <person name="Abouelleil A."/>
            <person name="Chapman S.B."/>
            <person name="Priest M."/>
            <person name="Young S.K."/>
            <person name="Wortman J."/>
            <person name="Nusbaum C."/>
            <person name="Birren B."/>
        </authorList>
    </citation>
    <scope>NUCLEOTIDE SEQUENCE [LARGE SCALE GENOMIC DNA]</scope>
    <source>
        <strain evidence="1 2">CBS 40295</strain>
    </source>
</reference>
<dbReference type="GO" id="GO:0008168">
    <property type="term" value="F:methyltransferase activity"/>
    <property type="evidence" value="ECO:0007669"/>
    <property type="project" value="TreeGrafter"/>
</dbReference>
<dbReference type="SUPFAM" id="SSF53335">
    <property type="entry name" value="S-adenosyl-L-methionine-dependent methyltransferases"/>
    <property type="match status" value="1"/>
</dbReference>
<name>A0A0D1Y3E5_EXOME</name>
<dbReference type="GeneID" id="27320662"/>
<dbReference type="PANTHER" id="PTHR43591">
    <property type="entry name" value="METHYLTRANSFERASE"/>
    <property type="match status" value="1"/>
</dbReference>
<keyword evidence="2" id="KW-1185">Reference proteome</keyword>
<dbReference type="Gene3D" id="3.40.50.150">
    <property type="entry name" value="Vaccinia Virus protein VP39"/>
    <property type="match status" value="1"/>
</dbReference>
<dbReference type="CDD" id="cd02440">
    <property type="entry name" value="AdoMet_MTases"/>
    <property type="match status" value="1"/>
</dbReference>
<proteinExistence type="predicted"/>
<organism evidence="1 2">
    <name type="scientific">Exophiala mesophila</name>
    <name type="common">Black yeast-like fungus</name>
    <dbReference type="NCBI Taxonomy" id="212818"/>
    <lineage>
        <taxon>Eukaryota</taxon>
        <taxon>Fungi</taxon>
        <taxon>Dikarya</taxon>
        <taxon>Ascomycota</taxon>
        <taxon>Pezizomycotina</taxon>
        <taxon>Eurotiomycetes</taxon>
        <taxon>Chaetothyriomycetidae</taxon>
        <taxon>Chaetothyriales</taxon>
        <taxon>Herpotrichiellaceae</taxon>
        <taxon>Exophiala</taxon>
    </lineage>
</organism>
<evidence type="ECO:0000313" key="2">
    <source>
        <dbReference type="Proteomes" id="UP000054302"/>
    </source>
</evidence>
<dbReference type="AlphaFoldDB" id="A0A0D1Y3E5"/>
<dbReference type="EMBL" id="KN847521">
    <property type="protein sequence ID" value="KIV95131.1"/>
    <property type="molecule type" value="Genomic_DNA"/>
</dbReference>
<dbReference type="HOGENOM" id="CLU_010595_7_1_1"/>
<accession>A0A0D1Y3E5</accession>
<dbReference type="OMA" id="FEMGEAW"/>
<sequence>MADPPVDEAHVAVEELSEDLDSAYGGDELASFTGSLSYSATNYKWEHGRRYQSFREGTYNFPNDEEEQERYDIMHAVFLTAMNGNLFLAPLKQDLGRILDIGTGTGIWAIQIGDLFPSAVVIGNDLSPIQPRWVPPNVTFEVDDVESEWQYSRSFDYVHSRYMAGSVADWPRLMSQCYNHLTPGGWVEFQDFDLHNYSQDNSIPPDNKVLEWYNLLMEGCERIGRTASPGQHLESWVRDSGFTNIHHKTFKLPLGAWPKDERMKRVGALNLLQLLEGLEGLTLALFTRALGWSTEAIHVYLAAVRKDAMKKRVHMIHDFHVVYAQKPMTSSTSSE</sequence>
<dbReference type="RefSeq" id="XP_016226705.1">
    <property type="nucleotide sequence ID" value="XM_016367187.1"/>
</dbReference>
<dbReference type="PANTHER" id="PTHR43591:SF10">
    <property type="entry name" value="ABC TRANSMEMBRANE TYPE-1 DOMAIN-CONTAINING PROTEIN-RELATED"/>
    <property type="match status" value="1"/>
</dbReference>
<dbReference type="STRING" id="212818.A0A0D1Y3E5"/>